<evidence type="ECO:0000313" key="2">
    <source>
        <dbReference type="Proteomes" id="UP000733379"/>
    </source>
</evidence>
<comment type="caution">
    <text evidence="1">The sequence shown here is derived from an EMBL/GenBank/DDBJ whole genome shotgun (WGS) entry which is preliminary data.</text>
</comment>
<keyword evidence="2" id="KW-1185">Reference proteome</keyword>
<organism evidence="1 2">
    <name type="scientific">Nocardia albiluteola</name>
    <dbReference type="NCBI Taxonomy" id="2842303"/>
    <lineage>
        <taxon>Bacteria</taxon>
        <taxon>Bacillati</taxon>
        <taxon>Actinomycetota</taxon>
        <taxon>Actinomycetes</taxon>
        <taxon>Mycobacteriales</taxon>
        <taxon>Nocardiaceae</taxon>
        <taxon>Nocardia</taxon>
    </lineage>
</organism>
<dbReference type="Gene3D" id="3.40.109.10">
    <property type="entry name" value="NADH Oxidase"/>
    <property type="match status" value="1"/>
</dbReference>
<protein>
    <submittedName>
        <fullName evidence="1">NAD(P)H nitroreductase</fullName>
    </submittedName>
</protein>
<evidence type="ECO:0000313" key="1">
    <source>
        <dbReference type="EMBL" id="MBU3062392.1"/>
    </source>
</evidence>
<dbReference type="PANTHER" id="PTHR23026:SF123">
    <property type="entry name" value="NAD(P)H NITROREDUCTASE RV3131-RELATED"/>
    <property type="match status" value="1"/>
</dbReference>
<dbReference type="PANTHER" id="PTHR23026">
    <property type="entry name" value="NADPH NITROREDUCTASE"/>
    <property type="match status" value="1"/>
</dbReference>
<dbReference type="RefSeq" id="WP_215917242.1">
    <property type="nucleotide sequence ID" value="NZ_JAHKNI010000003.1"/>
</dbReference>
<accession>A0ABS6AWG5</accession>
<dbReference type="Proteomes" id="UP000733379">
    <property type="component" value="Unassembled WGS sequence"/>
</dbReference>
<sequence>MDQIPVDTVQAAVQTAGRAPSLHNSQPWRWVFGGDRLDLFAVPDRMLPDTDPTGRQMFLSCGIALGHLRTALDAEGWHTVLEHCPDPNRYTHAATVRFVPHPAVTAAERERAEAIRLRRTDRLPLLPPAEWDDVETVLRSMFDPADTMLDVLPEAAQPVLAHASRLTGALRHRDVEYQAELGWWTGVSGPDVGIPRSALVTSAERARVPIGRDFPVTHEQARRDTVIDRATLLVLSTDSDDRRDVLRCGDAMSTILLECTVDRLATCVLTHLTEYPRSRAIVAELIGRRGCPQALIRVGIAPEGPEPVRTPRLPLREILRIVR</sequence>
<reference evidence="1 2" key="1">
    <citation type="submission" date="2021-06" db="EMBL/GenBank/DDBJ databases">
        <title>Actinomycetes sequencing.</title>
        <authorList>
            <person name="Shan Q."/>
        </authorList>
    </citation>
    <scope>NUCLEOTIDE SEQUENCE [LARGE SCALE GENOMIC DNA]</scope>
    <source>
        <strain evidence="1 2">NEAU-G5</strain>
    </source>
</reference>
<proteinExistence type="predicted"/>
<dbReference type="SUPFAM" id="SSF55469">
    <property type="entry name" value="FMN-dependent nitroreductase-like"/>
    <property type="match status" value="2"/>
</dbReference>
<dbReference type="InterPro" id="IPR000415">
    <property type="entry name" value="Nitroreductase-like"/>
</dbReference>
<name>A0ABS6AWG5_9NOCA</name>
<dbReference type="InterPro" id="IPR050627">
    <property type="entry name" value="Nitroreductase/BluB"/>
</dbReference>
<dbReference type="EMBL" id="JAHKNI010000003">
    <property type="protein sequence ID" value="MBU3062392.1"/>
    <property type="molecule type" value="Genomic_DNA"/>
</dbReference>
<dbReference type="NCBIfam" id="NF047509">
    <property type="entry name" value="Rv3131_FMN_oxido"/>
    <property type="match status" value="1"/>
</dbReference>
<gene>
    <name evidence="1" type="ORF">KO481_12765</name>
</gene>